<sequence length="494" mass="53798">MGKGDINERMVKSVYKACGWDLIDERYLQVMGLLAAMPLSLPNGLSADLKRMKRFKTMLTTTAASIAPLQGEHTGGHIPHVLLIGRRGQPFFWSPFQNAAGNHNVAVFGKSGSGKSVFLQDVCAAMSGAGAKVIVIDDGRSFEHMVKAFGGAFVEFKLSSGFSLNPFDMIDGEALASDEDGEDYEVECLAMLKSIVGQMARQQDRLSDTERGLIDSAVSTVWREKQRHGTIDDVAAALRALPSPYAGDLADAMSPFLKGGTYGRFFEGACSIDLSAGLTVFELSDLSSKPELRSVALTALMFLTLRVMRDLDRSVPKLTMIDEAWQLLGGGQMGQAIETYARTCRKYGGSLITATQSLNDFYKSEGSLAALENSDWSIVLQQKEETINDLAKHQRFEMDHYTESLLRSLKRNGTEYSDVLIKGPETLAVGRLVLDPYSATLYSSSPRVFSEIEDKVRGGLALPDAIERVAFPDFVPPEPGAPDFAEGELAEAAE</sequence>
<dbReference type="PATRIC" id="fig|48936.3.peg.4272"/>
<keyword evidence="2" id="KW-0067">ATP-binding</keyword>
<evidence type="ECO:0000313" key="2">
    <source>
        <dbReference type="EMBL" id="KHS42334.1"/>
    </source>
</evidence>
<protein>
    <submittedName>
        <fullName evidence="2">Conjugal transfer ATP-binding protein TraC</fullName>
    </submittedName>
</protein>
<feature type="domain" description="TraG P-loop" evidence="1">
    <location>
        <begin position="252"/>
        <end position="421"/>
    </location>
</feature>
<keyword evidence="2" id="KW-0547">Nucleotide-binding</keyword>
<dbReference type="SUPFAM" id="SSF52540">
    <property type="entry name" value="P-loop containing nucleoside triphosphate hydrolases"/>
    <property type="match status" value="1"/>
</dbReference>
<keyword evidence="3" id="KW-1185">Reference proteome</keyword>
<evidence type="ECO:0000313" key="3">
    <source>
        <dbReference type="Proteomes" id="UP000031338"/>
    </source>
</evidence>
<reference evidence="2 3" key="1">
    <citation type="submission" date="2014-10" db="EMBL/GenBank/DDBJ databases">
        <title>Draft genome sequence of Novosphingobium subterraneum DSM 12447.</title>
        <authorList>
            <person name="Gan H.M."/>
            <person name="Gan H.Y."/>
            <person name="Savka M.A."/>
        </authorList>
    </citation>
    <scope>NUCLEOTIDE SEQUENCE [LARGE SCALE GENOMIC DNA]</scope>
    <source>
        <strain evidence="2 3">DSM 12447</strain>
    </source>
</reference>
<dbReference type="GO" id="GO:0005524">
    <property type="term" value="F:ATP binding"/>
    <property type="evidence" value="ECO:0007669"/>
    <property type="project" value="UniProtKB-KW"/>
</dbReference>
<accession>A0A0B8Z7U9</accession>
<dbReference type="Pfam" id="PF19044">
    <property type="entry name" value="P-loop_TraG"/>
    <property type="match status" value="2"/>
</dbReference>
<dbReference type="InterPro" id="IPR025955">
    <property type="entry name" value="TraC/Conjuga_ATPase"/>
</dbReference>
<evidence type="ECO:0000259" key="1">
    <source>
        <dbReference type="Pfam" id="PF19044"/>
    </source>
</evidence>
<dbReference type="InterPro" id="IPR027417">
    <property type="entry name" value="P-loop_NTPase"/>
</dbReference>
<proteinExistence type="predicted"/>
<dbReference type="InterPro" id="IPR053155">
    <property type="entry name" value="F-pilin_assembly_TraC"/>
</dbReference>
<dbReference type="InterPro" id="IPR043964">
    <property type="entry name" value="P-loop_TraG"/>
</dbReference>
<dbReference type="Pfam" id="PF11130">
    <property type="entry name" value="TraC_F_IV"/>
    <property type="match status" value="1"/>
</dbReference>
<gene>
    <name evidence="2" type="ORF">NJ75_04241</name>
</gene>
<dbReference type="Gene3D" id="1.10.8.730">
    <property type="match status" value="1"/>
</dbReference>
<dbReference type="PANTHER" id="PTHR38467:SF1">
    <property type="entry name" value="CONJUGATIVE TRANSFER: ASSEMBLY"/>
    <property type="match status" value="1"/>
</dbReference>
<dbReference type="Proteomes" id="UP000031338">
    <property type="component" value="Unassembled WGS sequence"/>
</dbReference>
<dbReference type="Gene3D" id="3.40.50.300">
    <property type="entry name" value="P-loop containing nucleotide triphosphate hydrolases"/>
    <property type="match status" value="1"/>
</dbReference>
<feature type="domain" description="TraG P-loop" evidence="1">
    <location>
        <begin position="98"/>
        <end position="226"/>
    </location>
</feature>
<dbReference type="AlphaFoldDB" id="A0A0B8Z7U9"/>
<dbReference type="STRING" id="48936.NJ75_04241"/>
<comment type="caution">
    <text evidence="2">The sequence shown here is derived from an EMBL/GenBank/DDBJ whole genome shotgun (WGS) entry which is preliminary data.</text>
</comment>
<dbReference type="EMBL" id="JRVC01000030">
    <property type="protein sequence ID" value="KHS42334.1"/>
    <property type="molecule type" value="Genomic_DNA"/>
</dbReference>
<name>A0A0B8Z7U9_9SPHN</name>
<dbReference type="PANTHER" id="PTHR38467">
    <property type="match status" value="1"/>
</dbReference>
<organism evidence="2 3">
    <name type="scientific">Novosphingobium subterraneum</name>
    <dbReference type="NCBI Taxonomy" id="48936"/>
    <lineage>
        <taxon>Bacteria</taxon>
        <taxon>Pseudomonadati</taxon>
        <taxon>Pseudomonadota</taxon>
        <taxon>Alphaproteobacteria</taxon>
        <taxon>Sphingomonadales</taxon>
        <taxon>Sphingomonadaceae</taxon>
        <taxon>Novosphingobium</taxon>
    </lineage>
</organism>
<dbReference type="CDD" id="cd01127">
    <property type="entry name" value="TrwB_TraG_TraD_VirD4"/>
    <property type="match status" value="1"/>
</dbReference>